<accession>A0AAE4HTH7</accession>
<dbReference type="PANTHER" id="PTHR40448">
    <property type="entry name" value="TWO-COMPONENT SENSOR HISTIDINE KINASE"/>
    <property type="match status" value="1"/>
</dbReference>
<protein>
    <recommendedName>
        <fullName evidence="4">Histidine kinase</fullName>
    </recommendedName>
</protein>
<sequence>MLSFLNNYFIQTSKNRIREEEENHLRLLEDYNRYLEKLYKNIRSFRHDYDNIIISLSGSIDSGDFETIQTIYTQILNKVEKIMDDDLSLRLNEFSKVKDFNLRLLLALKVYKARQIGIDTQIDISGSLDVPFLDSADDMVLLSAVSDLAINLVQDTQEALIKVRYDLTQN</sequence>
<reference evidence="2" key="1">
    <citation type="submission" date="2023-03" db="EMBL/GenBank/DDBJ databases">
        <authorList>
            <person name="Shen W."/>
            <person name="Cai J."/>
        </authorList>
    </citation>
    <scope>NUCLEOTIDE SEQUENCE</scope>
    <source>
        <strain evidence="2">P82-2</strain>
    </source>
</reference>
<evidence type="ECO:0008006" key="4">
    <source>
        <dbReference type="Google" id="ProtNLM"/>
    </source>
</evidence>
<organism evidence="2 3">
    <name type="scientific">Streptococcus parauberis</name>
    <dbReference type="NCBI Taxonomy" id="1348"/>
    <lineage>
        <taxon>Bacteria</taxon>
        <taxon>Bacillati</taxon>
        <taxon>Bacillota</taxon>
        <taxon>Bacilli</taxon>
        <taxon>Lactobacillales</taxon>
        <taxon>Streptococcaceae</taxon>
        <taxon>Streptococcus</taxon>
    </lineage>
</organism>
<dbReference type="Proteomes" id="UP001180515">
    <property type="component" value="Unassembled WGS sequence"/>
</dbReference>
<dbReference type="EMBL" id="JARQAG010000002">
    <property type="protein sequence ID" value="MDT2731045.1"/>
    <property type="molecule type" value="Genomic_DNA"/>
</dbReference>
<dbReference type="GO" id="GO:0042802">
    <property type="term" value="F:identical protein binding"/>
    <property type="evidence" value="ECO:0007669"/>
    <property type="project" value="TreeGrafter"/>
</dbReference>
<dbReference type="PANTHER" id="PTHR40448:SF1">
    <property type="entry name" value="TWO-COMPONENT SENSOR HISTIDINE KINASE"/>
    <property type="match status" value="1"/>
</dbReference>
<dbReference type="AlphaFoldDB" id="A0AAE4HTH7"/>
<evidence type="ECO:0000313" key="2">
    <source>
        <dbReference type="EMBL" id="MDT2731045.1"/>
    </source>
</evidence>
<evidence type="ECO:0000313" key="3">
    <source>
        <dbReference type="Proteomes" id="UP001180515"/>
    </source>
</evidence>
<feature type="coiled-coil region" evidence="1">
    <location>
        <begin position="10"/>
        <end position="37"/>
    </location>
</feature>
<evidence type="ECO:0000256" key="1">
    <source>
        <dbReference type="SAM" id="Coils"/>
    </source>
</evidence>
<comment type="caution">
    <text evidence="2">The sequence shown here is derived from an EMBL/GenBank/DDBJ whole genome shotgun (WGS) entry which is preliminary data.</text>
</comment>
<dbReference type="RefSeq" id="WP_238570146.1">
    <property type="nucleotide sequence ID" value="NZ_BAWT01000003.1"/>
</dbReference>
<gene>
    <name evidence="2" type="ORF">P7G31_02095</name>
</gene>
<name>A0AAE4HTH7_9STRE</name>
<keyword evidence="1" id="KW-0175">Coiled coil</keyword>
<proteinExistence type="predicted"/>